<evidence type="ECO:0000313" key="3">
    <source>
        <dbReference type="Proteomes" id="UP000179115"/>
    </source>
</evidence>
<gene>
    <name evidence="2" type="ORF">A3A35_01955</name>
</gene>
<feature type="transmembrane region" description="Helical" evidence="1">
    <location>
        <begin position="75"/>
        <end position="96"/>
    </location>
</feature>
<evidence type="ECO:0000313" key="2">
    <source>
        <dbReference type="EMBL" id="OGG71744.1"/>
    </source>
</evidence>
<accession>A0A1F6EDL7</accession>
<keyword evidence="1" id="KW-0812">Transmembrane</keyword>
<keyword evidence="1" id="KW-1133">Transmembrane helix</keyword>
<proteinExistence type="predicted"/>
<dbReference type="STRING" id="1798508.A3A35_01955"/>
<dbReference type="AlphaFoldDB" id="A0A1F6EDL7"/>
<reference evidence="2 3" key="1">
    <citation type="journal article" date="2016" name="Nat. Commun.">
        <title>Thousands of microbial genomes shed light on interconnected biogeochemical processes in an aquifer system.</title>
        <authorList>
            <person name="Anantharaman K."/>
            <person name="Brown C.T."/>
            <person name="Hug L.A."/>
            <person name="Sharon I."/>
            <person name="Castelle C.J."/>
            <person name="Probst A.J."/>
            <person name="Thomas B.C."/>
            <person name="Singh A."/>
            <person name="Wilkins M.J."/>
            <person name="Karaoz U."/>
            <person name="Brodie E.L."/>
            <person name="Williams K.H."/>
            <person name="Hubbard S.S."/>
            <person name="Banfield J.F."/>
        </authorList>
    </citation>
    <scope>NUCLEOTIDE SEQUENCE [LARGE SCALE GENOMIC DNA]</scope>
</reference>
<dbReference type="EMBL" id="MFLV01000010">
    <property type="protein sequence ID" value="OGG71744.1"/>
    <property type="molecule type" value="Genomic_DNA"/>
</dbReference>
<feature type="transmembrane region" description="Helical" evidence="1">
    <location>
        <begin position="21"/>
        <end position="41"/>
    </location>
</feature>
<dbReference type="Proteomes" id="UP000179115">
    <property type="component" value="Unassembled WGS sequence"/>
</dbReference>
<name>A0A1F6EDL7_9BACT</name>
<evidence type="ECO:0000256" key="1">
    <source>
        <dbReference type="SAM" id="Phobius"/>
    </source>
</evidence>
<protein>
    <submittedName>
        <fullName evidence="2">Uncharacterized protein</fullName>
    </submittedName>
</protein>
<organism evidence="2 3">
    <name type="scientific">Candidatus Kaiserbacteria bacterium RIFCSPLOWO2_01_FULL_51_21</name>
    <dbReference type="NCBI Taxonomy" id="1798508"/>
    <lineage>
        <taxon>Bacteria</taxon>
        <taxon>Candidatus Kaiseribacteriota</taxon>
    </lineage>
</organism>
<feature type="transmembrane region" description="Helical" evidence="1">
    <location>
        <begin position="47"/>
        <end position="68"/>
    </location>
</feature>
<feature type="transmembrane region" description="Helical" evidence="1">
    <location>
        <begin position="108"/>
        <end position="127"/>
    </location>
</feature>
<comment type="caution">
    <text evidence="2">The sequence shown here is derived from an EMBL/GenBank/DDBJ whole genome shotgun (WGS) entry which is preliminary data.</text>
</comment>
<sequence length="137" mass="14838">MDPMMFGPKPSSPPTPLTIHYYGDIVRALLLAAGAIVLVFSPSHPELMPLGTLPVVIVILLSVLLAGLTSPKQIGVMFANAAVSALGIVFFEYIAIVHYQNVHDISNIVFILQQLIAVIFFFALYYASKSIRGRVAP</sequence>
<keyword evidence="1" id="KW-0472">Membrane</keyword>